<accession>A7IVL8</accession>
<dbReference type="Proteomes" id="UP000246715">
    <property type="component" value="Segment"/>
</dbReference>
<sequence length="124" mass="13323">MLRSRMQPRCSNGVFADSARMSAPCSKRKRTISKCPTILMCDPSFMMASVGHSTLSSSQNEAISSSLSNALKLTFTLSTRVIVLFEAESKAMQVPNHLASLIGNGTEDATSLGTTSCGDIIHYM</sequence>
<proteinExistence type="predicted"/>
<evidence type="ECO:0000313" key="1">
    <source>
        <dbReference type="EMBL" id="ABT14392.1"/>
    </source>
</evidence>
<organism evidence="1 2">
    <name type="scientific">Paramecium bursaria Chlorella virus MT325</name>
    <name type="common">PBCV-MT325</name>
    <dbReference type="NCBI Taxonomy" id="346932"/>
    <lineage>
        <taxon>Viruses</taxon>
        <taxon>Varidnaviria</taxon>
        <taxon>Bamfordvirae</taxon>
        <taxon>Nucleocytoviricota</taxon>
        <taxon>Megaviricetes</taxon>
        <taxon>Algavirales</taxon>
        <taxon>Phycodnaviridae</taxon>
        <taxon>Chlorovirus</taxon>
        <taxon>Chlorovirus conductrix</taxon>
        <taxon>Paramecium bursaria Chlorella virus A1</taxon>
    </lineage>
</organism>
<gene>
    <name evidence="1" type="primary">M838L</name>
    <name evidence="1" type="ORF">MT325_M838L</name>
</gene>
<organismHost>
    <name type="scientific">Paramecium bursaria</name>
    <dbReference type="NCBI Taxonomy" id="74790"/>
</organismHost>
<name>A7IVL8_PBCVM</name>
<evidence type="ECO:0000313" key="2">
    <source>
        <dbReference type="Proteomes" id="UP000246715"/>
    </source>
</evidence>
<protein>
    <submittedName>
        <fullName evidence="1">Uncharacterized protein M838L</fullName>
    </submittedName>
</protein>
<reference evidence="1 2" key="1">
    <citation type="journal article" date="2007" name="Virology">
        <title>Sequence and annotation of the 314-kb MT325 and the 321-kb FR483 viruses that infect Chlorella Pbi.</title>
        <authorList>
            <person name="Fitzgerald L.A."/>
            <person name="Graves M.V."/>
            <person name="Li X."/>
            <person name="Feldblyum T."/>
            <person name="Hartigan J."/>
            <person name="Van Etten J.L."/>
        </authorList>
    </citation>
    <scope>NUCLEOTIDE SEQUENCE [LARGE SCALE GENOMIC DNA]</scope>
    <source>
        <strain evidence="1 2">MT325</strain>
    </source>
</reference>
<dbReference type="EMBL" id="DQ491001">
    <property type="protein sequence ID" value="ABT14392.1"/>
    <property type="molecule type" value="Genomic_DNA"/>
</dbReference>